<dbReference type="KEGG" id="coh:EAV92_12280"/>
<dbReference type="InterPro" id="IPR011542">
    <property type="entry name" value="SUF_FeS_clus_asmbl_SufD"/>
</dbReference>
<feature type="region of interest" description="Disordered" evidence="2">
    <location>
        <begin position="1"/>
        <end position="21"/>
    </location>
</feature>
<evidence type="ECO:0000259" key="4">
    <source>
        <dbReference type="Pfam" id="PF19295"/>
    </source>
</evidence>
<protein>
    <submittedName>
        <fullName evidence="5">Fe-S cluster assembly protein SufD</fullName>
    </submittedName>
</protein>
<dbReference type="NCBIfam" id="TIGR01981">
    <property type="entry name" value="sufD"/>
    <property type="match status" value="1"/>
</dbReference>
<dbReference type="InterPro" id="IPR000825">
    <property type="entry name" value="SUF_FeS_clus_asmbl_SufBD_core"/>
</dbReference>
<feature type="domain" description="SUF system FeS cluster assembly SufBD core" evidence="3">
    <location>
        <begin position="175"/>
        <end position="409"/>
    </location>
</feature>
<sequence>MSTPTTSFGREAAAALSRSKNEPAWLTEWREEAGELASKLELPKPEKMPLTRWTLDQYGTNRPGTAVAQTADLPAAIAGLLPEDTQGALIVQHNSSVIYTRLSDDLKKQGVVLTSLEEAARSHEQLVKDHLMTEYKKDEHKLAAVHAALWNGGVFLYVPRNVDIEFPIQALLFADDAEATFMPHVLIVADTNSRVAFVEQAATLLDGQDGQTLLHNSAVEIFAKAGAHVRYAAVHHMDAGVVDVAYRRAVLANDARVEWIIGDLHNGNTLTDTKSVLKGNGSTSDSKIISVGTGSQRMSLTTGAVHFGKSSESDMVTRAVMKEEATAIINGVTKIEHGATKANGQQTEKVLMLSPKARGDANPILLIDEDDVKAGHAASVGQVNPEMVYYLMSRGVSRKEAERLIIHGFLDPVVSEIPLAGLREQLHRILERKLG</sequence>
<dbReference type="InterPro" id="IPR037284">
    <property type="entry name" value="SUF_FeS_clus_asmbl_SufBD_sf"/>
</dbReference>
<proteinExistence type="inferred from homology"/>
<dbReference type="PANTHER" id="PTHR30508">
    <property type="entry name" value="FES CLUSTER ASSEMBLY PROTEIN SUF"/>
    <property type="match status" value="1"/>
</dbReference>
<dbReference type="Pfam" id="PF19295">
    <property type="entry name" value="SufBD_N"/>
    <property type="match status" value="1"/>
</dbReference>
<dbReference type="EMBL" id="CP033433">
    <property type="protein sequence ID" value="AYQ73274.1"/>
    <property type="molecule type" value="Genomic_DNA"/>
</dbReference>
<dbReference type="RefSeq" id="WP_123041356.1">
    <property type="nucleotide sequence ID" value="NZ_CP033433.1"/>
</dbReference>
<evidence type="ECO:0000256" key="1">
    <source>
        <dbReference type="ARBA" id="ARBA00043967"/>
    </source>
</evidence>
<dbReference type="SUPFAM" id="SSF101960">
    <property type="entry name" value="Stabilizer of iron transporter SufD"/>
    <property type="match status" value="1"/>
</dbReference>
<dbReference type="InterPro" id="IPR055346">
    <property type="entry name" value="Fe-S_cluster_assembly_SufBD"/>
</dbReference>
<comment type="similarity">
    <text evidence="1">Belongs to the iron-sulfur cluster assembly SufBD family.</text>
</comment>
<evidence type="ECO:0000259" key="3">
    <source>
        <dbReference type="Pfam" id="PF01458"/>
    </source>
</evidence>
<evidence type="ECO:0000313" key="6">
    <source>
        <dbReference type="Proteomes" id="UP000269097"/>
    </source>
</evidence>
<accession>A0A3G3JYF3</accession>
<dbReference type="InterPro" id="IPR045595">
    <property type="entry name" value="SufBD_N"/>
</dbReference>
<dbReference type="GO" id="GO:0016226">
    <property type="term" value="P:iron-sulfur cluster assembly"/>
    <property type="evidence" value="ECO:0007669"/>
    <property type="project" value="InterPro"/>
</dbReference>
<keyword evidence="6" id="KW-1185">Reference proteome</keyword>
<dbReference type="Proteomes" id="UP000269097">
    <property type="component" value="Chromosome"/>
</dbReference>
<dbReference type="PANTHER" id="PTHR30508:SF1">
    <property type="entry name" value="UPF0051 PROTEIN ABCI8, CHLOROPLASTIC-RELATED"/>
    <property type="match status" value="1"/>
</dbReference>
<dbReference type="Pfam" id="PF01458">
    <property type="entry name" value="SUFBD_core"/>
    <property type="match status" value="1"/>
</dbReference>
<reference evidence="5 6" key="1">
    <citation type="submission" date="2018-10" db="EMBL/GenBank/DDBJ databases">
        <title>Genome Sequence of Cohnella sp.</title>
        <authorList>
            <person name="Srinivasan S."/>
            <person name="Kim M.K."/>
        </authorList>
    </citation>
    <scope>NUCLEOTIDE SEQUENCE [LARGE SCALE GENOMIC DNA]</scope>
    <source>
        <strain evidence="5 6">18JY8-7</strain>
    </source>
</reference>
<dbReference type="AlphaFoldDB" id="A0A3G3JYF3"/>
<feature type="domain" description="SUF system FeS cluster assembly SufBD N-terminal" evidence="4">
    <location>
        <begin position="90"/>
        <end position="169"/>
    </location>
</feature>
<organism evidence="5 6">
    <name type="scientific">Cohnella candidum</name>
    <dbReference type="NCBI Taxonomy" id="2674991"/>
    <lineage>
        <taxon>Bacteria</taxon>
        <taxon>Bacillati</taxon>
        <taxon>Bacillota</taxon>
        <taxon>Bacilli</taxon>
        <taxon>Bacillales</taxon>
        <taxon>Paenibacillaceae</taxon>
        <taxon>Cohnella</taxon>
    </lineage>
</organism>
<evidence type="ECO:0000313" key="5">
    <source>
        <dbReference type="EMBL" id="AYQ73274.1"/>
    </source>
</evidence>
<name>A0A3G3JYF3_9BACL</name>
<gene>
    <name evidence="5" type="primary">sufD</name>
    <name evidence="5" type="ORF">EAV92_12280</name>
</gene>
<evidence type="ECO:0000256" key="2">
    <source>
        <dbReference type="SAM" id="MobiDB-lite"/>
    </source>
</evidence>